<dbReference type="InterPro" id="IPR029052">
    <property type="entry name" value="Metallo-depent_PP-like"/>
</dbReference>
<dbReference type="PANTHER" id="PTHR35769:SF2">
    <property type="entry name" value="CALCINEURIN-LIKE METALLO-PHOSPHOESTERASE SUPERFAMILY PROTEIN"/>
    <property type="match status" value="1"/>
</dbReference>
<dbReference type="NCBIfam" id="TIGR04168">
    <property type="entry name" value="TIGR04168 family protein"/>
    <property type="match status" value="1"/>
</dbReference>
<proteinExistence type="predicted"/>
<reference evidence="4" key="1">
    <citation type="submission" date="2013-06" db="EMBL/GenBank/DDBJ databases">
        <authorList>
            <person name="Zhao Q."/>
        </authorList>
    </citation>
    <scope>NUCLEOTIDE SEQUENCE</scope>
    <source>
        <strain evidence="4">cv. W1943</strain>
    </source>
</reference>
<accession>A0A0E0PUB0</accession>
<protein>
    <recommendedName>
        <fullName evidence="2">Calcineurin-like phosphoesterase domain-containing protein</fullName>
    </recommendedName>
</protein>
<dbReference type="AlphaFoldDB" id="A0A0E0PUB0"/>
<evidence type="ECO:0000256" key="1">
    <source>
        <dbReference type="SAM" id="MobiDB-lite"/>
    </source>
</evidence>
<evidence type="ECO:0000313" key="4">
    <source>
        <dbReference type="Proteomes" id="UP000008022"/>
    </source>
</evidence>
<dbReference type="Gramene" id="ORUFI06G05400.1">
    <property type="protein sequence ID" value="ORUFI06G05400.1"/>
    <property type="gene ID" value="ORUFI06G05400"/>
</dbReference>
<dbReference type="PANTHER" id="PTHR35769">
    <property type="entry name" value="CALCINEURIN-LIKE METALLO-PHOSPHOESTERASE SUPERFAMILY PROTEIN"/>
    <property type="match status" value="1"/>
</dbReference>
<dbReference type="InterPro" id="IPR027629">
    <property type="entry name" value="DevT-like"/>
</dbReference>
<dbReference type="InterPro" id="IPR004843">
    <property type="entry name" value="Calcineurin-like_PHP"/>
</dbReference>
<organism evidence="3 4">
    <name type="scientific">Oryza rufipogon</name>
    <name type="common">Brownbeard rice</name>
    <name type="synonym">Asian wild rice</name>
    <dbReference type="NCBI Taxonomy" id="4529"/>
    <lineage>
        <taxon>Eukaryota</taxon>
        <taxon>Viridiplantae</taxon>
        <taxon>Streptophyta</taxon>
        <taxon>Embryophyta</taxon>
        <taxon>Tracheophyta</taxon>
        <taxon>Spermatophyta</taxon>
        <taxon>Magnoliopsida</taxon>
        <taxon>Liliopsida</taxon>
        <taxon>Poales</taxon>
        <taxon>Poaceae</taxon>
        <taxon>BOP clade</taxon>
        <taxon>Oryzoideae</taxon>
        <taxon>Oryzeae</taxon>
        <taxon>Oryzinae</taxon>
        <taxon>Oryza</taxon>
    </lineage>
</organism>
<dbReference type="eggNOG" id="ENOG502QQYB">
    <property type="taxonomic scope" value="Eukaryota"/>
</dbReference>
<dbReference type="EnsemblPlants" id="ORUFI06G05400.1">
    <property type="protein sequence ID" value="ORUFI06G05400.1"/>
    <property type="gene ID" value="ORUFI06G05400"/>
</dbReference>
<dbReference type="CDD" id="cd07397">
    <property type="entry name" value="MPP_NostocDevT-like"/>
    <property type="match status" value="1"/>
</dbReference>
<name>A0A0E0PUB0_ORYRU</name>
<feature type="domain" description="Calcineurin-like phosphoesterase" evidence="2">
    <location>
        <begin position="69"/>
        <end position="278"/>
    </location>
</feature>
<evidence type="ECO:0000313" key="3">
    <source>
        <dbReference type="EnsemblPlants" id="ORUFI06G05400.1"/>
    </source>
</evidence>
<dbReference type="Gene3D" id="3.60.21.10">
    <property type="match status" value="1"/>
</dbReference>
<feature type="compositionally biased region" description="Pro residues" evidence="1">
    <location>
        <begin position="41"/>
        <end position="52"/>
    </location>
</feature>
<dbReference type="SUPFAM" id="SSF56300">
    <property type="entry name" value="Metallo-dependent phosphatases"/>
    <property type="match status" value="1"/>
</dbReference>
<dbReference type="Proteomes" id="UP000008022">
    <property type="component" value="Unassembled WGS sequence"/>
</dbReference>
<reference evidence="3" key="2">
    <citation type="submission" date="2015-06" db="UniProtKB">
        <authorList>
            <consortium name="EnsemblPlants"/>
        </authorList>
    </citation>
    <scope>IDENTIFICATION</scope>
</reference>
<feature type="region of interest" description="Disordered" evidence="1">
    <location>
        <begin position="1"/>
        <end position="63"/>
    </location>
</feature>
<sequence length="382" mass="41274">MVRPALLRSRSSPPTPSWPAAGAAAASSAAAAAAARASANPLPPPLSSPPPRPSRRSMASAGVGRGRVRVAVVGDVHNDWTLEEDSKALHFLQPDLVLFTGDYGNENVQLVKSISDLQLPKAAILGNHDCWHTYQFSEKKVDRVQLQLESLGEQHVGYKCLDFPTIKLSVVGGRPFSCGGNRIFRPKLLSKWYGVNDMAESAKRIYDAATNAPKEHAVILLAHNGPTGLGSRMEDICGRDWVAGGGDHGDPDLEQAISDLQRETGVSIPLVVFGHMHKSLAYGRGLRKMIAFGANRTIYLNGAVVPRVNHAQSSRQPAISTSEKTGLEGLTGLMVPTSRAFTIVDLFEGAVEKISEVWVTVGDARTELEQELVLYKQPREHI</sequence>
<evidence type="ECO:0000259" key="2">
    <source>
        <dbReference type="Pfam" id="PF00149"/>
    </source>
</evidence>
<keyword evidence="4" id="KW-1185">Reference proteome</keyword>
<feature type="compositionally biased region" description="Low complexity" evidence="1">
    <location>
        <begin position="1"/>
        <end position="40"/>
    </location>
</feature>
<dbReference type="Pfam" id="PF00149">
    <property type="entry name" value="Metallophos"/>
    <property type="match status" value="1"/>
</dbReference>
<dbReference type="GO" id="GO:0016787">
    <property type="term" value="F:hydrolase activity"/>
    <property type="evidence" value="ECO:0007669"/>
    <property type="project" value="InterPro"/>
</dbReference>
<dbReference type="OMA" id="GRKKCPY"/>